<comment type="caution">
    <text evidence="1">The sequence shown here is derived from an EMBL/GenBank/DDBJ whole genome shotgun (WGS) entry which is preliminary data.</text>
</comment>
<evidence type="ECO:0000313" key="2">
    <source>
        <dbReference type="Proteomes" id="UP001205890"/>
    </source>
</evidence>
<gene>
    <name evidence="1" type="ORF">NK718_13420</name>
</gene>
<name>A0ABT1LDD7_9HYPH</name>
<dbReference type="RefSeq" id="WP_254743159.1">
    <property type="nucleotide sequence ID" value="NZ_JANCLU010000012.1"/>
</dbReference>
<dbReference type="EMBL" id="JANCLU010000012">
    <property type="protein sequence ID" value="MCP8939520.1"/>
    <property type="molecule type" value="Genomic_DNA"/>
</dbReference>
<protein>
    <submittedName>
        <fullName evidence="1">Uncharacterized protein</fullName>
    </submittedName>
</protein>
<sequence length="367" mass="37649">MVTVTSTSPAITVPFTSPAADVPASSPAASPSTLAAPLYADLFAGLAAFGLGLDGPSAPGDLSAAVGEVMLALDKAATAAADARGSARALRESSQFQSSQATLQALVATRAQIATDTATRDAKAEEKTLLEAQKVSADQVLASAVSALQSLDATIGDLTAAVASTRQALTSPGLTAAQVTALRAQLAQQEADLAAAQGRRPGLVADRDAAQGTVDGLARDIAVLADAIQVLDTTIAANQATLSTLNSILPALLLQLAVSTIATITTEQLTRGLERGAGEQREARLEDVGQRQREIDAAQARLAEEVDKQRRARDAGDAEPDRGALLLSAALLLLLDEARAALRGLDDFKPDVDEAALLVQQRLRLAV</sequence>
<proteinExistence type="predicted"/>
<organism evidence="1 2">
    <name type="scientific">Alsobacter ponti</name>
    <dbReference type="NCBI Taxonomy" id="2962936"/>
    <lineage>
        <taxon>Bacteria</taxon>
        <taxon>Pseudomonadati</taxon>
        <taxon>Pseudomonadota</taxon>
        <taxon>Alphaproteobacteria</taxon>
        <taxon>Hyphomicrobiales</taxon>
        <taxon>Alsobacteraceae</taxon>
        <taxon>Alsobacter</taxon>
    </lineage>
</organism>
<reference evidence="1 2" key="1">
    <citation type="submission" date="2022-07" db="EMBL/GenBank/DDBJ databases">
        <authorList>
            <person name="Li W.-J."/>
            <person name="Deng Q.-Q."/>
        </authorList>
    </citation>
    <scope>NUCLEOTIDE SEQUENCE [LARGE SCALE GENOMIC DNA]</scope>
    <source>
        <strain evidence="1 2">SYSU M60028</strain>
    </source>
</reference>
<keyword evidence="2" id="KW-1185">Reference proteome</keyword>
<dbReference type="Proteomes" id="UP001205890">
    <property type="component" value="Unassembled WGS sequence"/>
</dbReference>
<evidence type="ECO:0000313" key="1">
    <source>
        <dbReference type="EMBL" id="MCP8939520.1"/>
    </source>
</evidence>
<accession>A0ABT1LDD7</accession>